<sequence length="191" mass="22791">MKKIIILNILILLLSCNEKKNDPIKPQKKKLELVKEITNGNYYFDFDEIEYYNIDLSEEWIMNTWDKNKKTQKEERLISIIMQNTPPKSIDDIAFLSYIEDIGFKKQKIFKNKIEKIKDIFRFKQFNMSEQYACMAIYRDILVFKKENKIVGIAKICFGCKQNRIVGTKVNTDQFGQKGDYKKLYNILQEK</sequence>
<organism evidence="1 2">
    <name type="scientific">Flavobacterium pectinovorum</name>
    <dbReference type="NCBI Taxonomy" id="29533"/>
    <lineage>
        <taxon>Bacteria</taxon>
        <taxon>Pseudomonadati</taxon>
        <taxon>Bacteroidota</taxon>
        <taxon>Flavobacteriia</taxon>
        <taxon>Flavobacteriales</taxon>
        <taxon>Flavobacteriaceae</taxon>
        <taxon>Flavobacterium</taxon>
    </lineage>
</organism>
<reference evidence="1 2" key="1">
    <citation type="journal article" date="2019" name="Environ. Microbiol.">
        <title>Species interactions and distinct microbial communities in high Arctic permafrost affected cryosols are associated with the CH4 and CO2 gas fluxes.</title>
        <authorList>
            <person name="Altshuler I."/>
            <person name="Hamel J."/>
            <person name="Turney S."/>
            <person name="Magnuson E."/>
            <person name="Levesque R."/>
            <person name="Greer C."/>
            <person name="Whyte L.G."/>
        </authorList>
    </citation>
    <scope>NUCLEOTIDE SEQUENCE [LARGE SCALE GENOMIC DNA]</scope>
    <source>
        <strain evidence="1 2">42</strain>
    </source>
</reference>
<dbReference type="OrthoDB" id="714297at2"/>
<dbReference type="Proteomes" id="UP000319700">
    <property type="component" value="Unassembled WGS sequence"/>
</dbReference>
<gene>
    <name evidence="1" type="ORF">EAH81_11895</name>
</gene>
<dbReference type="EMBL" id="RCZH01000007">
    <property type="protein sequence ID" value="TPG39995.1"/>
    <property type="molecule type" value="Genomic_DNA"/>
</dbReference>
<name>A0A502EQA7_9FLAO</name>
<protein>
    <submittedName>
        <fullName evidence="1">Uncharacterized protein</fullName>
    </submittedName>
</protein>
<evidence type="ECO:0000313" key="2">
    <source>
        <dbReference type="Proteomes" id="UP000319700"/>
    </source>
</evidence>
<proteinExistence type="predicted"/>
<evidence type="ECO:0000313" key="1">
    <source>
        <dbReference type="EMBL" id="TPG39995.1"/>
    </source>
</evidence>
<dbReference type="PROSITE" id="PS51257">
    <property type="entry name" value="PROKAR_LIPOPROTEIN"/>
    <property type="match status" value="1"/>
</dbReference>
<comment type="caution">
    <text evidence="1">The sequence shown here is derived from an EMBL/GenBank/DDBJ whole genome shotgun (WGS) entry which is preliminary data.</text>
</comment>
<accession>A0A502EQA7</accession>
<dbReference type="AlphaFoldDB" id="A0A502EQA7"/>
<dbReference type="RefSeq" id="WP_140507184.1">
    <property type="nucleotide sequence ID" value="NZ_RCZH01000007.1"/>
</dbReference>
<keyword evidence="2" id="KW-1185">Reference proteome</keyword>